<keyword evidence="4 9" id="KW-1003">Cell membrane</keyword>
<dbReference type="InterPro" id="IPR001469">
    <property type="entry name" value="ATP_synth_F1_dsu/esu"/>
</dbReference>
<name>A0A9D1LL35_9CLOT</name>
<keyword evidence="3 9" id="KW-0813">Transport</keyword>
<dbReference type="NCBIfam" id="TIGR01216">
    <property type="entry name" value="ATP_synt_epsi"/>
    <property type="match status" value="1"/>
</dbReference>
<evidence type="ECO:0000256" key="1">
    <source>
        <dbReference type="ARBA" id="ARBA00004184"/>
    </source>
</evidence>
<dbReference type="Pfam" id="PF02823">
    <property type="entry name" value="ATP-synt_DE_N"/>
    <property type="match status" value="1"/>
</dbReference>
<dbReference type="Proteomes" id="UP000824073">
    <property type="component" value="Unassembled WGS sequence"/>
</dbReference>
<dbReference type="Gene3D" id="2.60.15.10">
    <property type="entry name" value="F0F1 ATP synthase delta/epsilon subunit, N-terminal"/>
    <property type="match status" value="1"/>
</dbReference>
<comment type="similarity">
    <text evidence="2 9 10">Belongs to the ATPase epsilon chain family.</text>
</comment>
<dbReference type="GO" id="GO:0045259">
    <property type="term" value="C:proton-transporting ATP synthase complex"/>
    <property type="evidence" value="ECO:0007669"/>
    <property type="project" value="UniProtKB-KW"/>
</dbReference>
<dbReference type="GO" id="GO:0046933">
    <property type="term" value="F:proton-transporting ATP synthase activity, rotational mechanism"/>
    <property type="evidence" value="ECO:0007669"/>
    <property type="project" value="UniProtKB-UniRule"/>
</dbReference>
<evidence type="ECO:0000256" key="9">
    <source>
        <dbReference type="HAMAP-Rule" id="MF_00530"/>
    </source>
</evidence>
<comment type="subunit">
    <text evidence="9 10">F-type ATPases have 2 components, CF(1) - the catalytic core - and CF(0) - the membrane proton channel. CF(1) has five subunits: alpha(3), beta(3), gamma(1), delta(1), epsilon(1). CF(0) has three main subunits: a, b and c.</text>
</comment>
<evidence type="ECO:0000313" key="13">
    <source>
        <dbReference type="EMBL" id="HIU43660.1"/>
    </source>
</evidence>
<dbReference type="SUPFAM" id="SSF51344">
    <property type="entry name" value="Epsilon subunit of F1F0-ATP synthase N-terminal domain"/>
    <property type="match status" value="1"/>
</dbReference>
<dbReference type="PANTHER" id="PTHR13822:SF10">
    <property type="entry name" value="ATP SYNTHASE EPSILON CHAIN, CHLOROPLASTIC"/>
    <property type="match status" value="1"/>
</dbReference>
<dbReference type="Pfam" id="PF00401">
    <property type="entry name" value="ATP-synt_DE"/>
    <property type="match status" value="1"/>
</dbReference>
<proteinExistence type="inferred from homology"/>
<dbReference type="AlphaFoldDB" id="A0A9D1LL35"/>
<evidence type="ECO:0000256" key="6">
    <source>
        <dbReference type="ARBA" id="ARBA00023136"/>
    </source>
</evidence>
<keyword evidence="5 9" id="KW-0406">Ion transport</keyword>
<protein>
    <recommendedName>
        <fullName evidence="9">ATP synthase epsilon chain</fullName>
    </recommendedName>
    <alternativeName>
        <fullName evidence="9">ATP synthase F1 sector epsilon subunit</fullName>
    </alternativeName>
    <alternativeName>
        <fullName evidence="9">F-ATPase epsilon subunit</fullName>
    </alternativeName>
</protein>
<evidence type="ECO:0000256" key="10">
    <source>
        <dbReference type="RuleBase" id="RU003656"/>
    </source>
</evidence>
<evidence type="ECO:0000256" key="2">
    <source>
        <dbReference type="ARBA" id="ARBA00005712"/>
    </source>
</evidence>
<evidence type="ECO:0000313" key="14">
    <source>
        <dbReference type="Proteomes" id="UP000824073"/>
    </source>
</evidence>
<evidence type="ECO:0000259" key="11">
    <source>
        <dbReference type="Pfam" id="PF00401"/>
    </source>
</evidence>
<dbReference type="InterPro" id="IPR020546">
    <property type="entry name" value="ATP_synth_F1_dsu/esu_N"/>
</dbReference>
<gene>
    <name evidence="9 13" type="primary">atpC</name>
    <name evidence="13" type="ORF">IAB67_05105</name>
</gene>
<comment type="subcellular location">
    <subcellularLocation>
        <location evidence="9">Cell membrane</location>
        <topology evidence="9">Peripheral membrane protein</topology>
    </subcellularLocation>
    <subcellularLocation>
        <location evidence="1">Endomembrane system</location>
        <topology evidence="1">Peripheral membrane protein</topology>
    </subcellularLocation>
</comment>
<dbReference type="HAMAP" id="MF_00530">
    <property type="entry name" value="ATP_synth_epsil_bac"/>
    <property type="match status" value="1"/>
</dbReference>
<dbReference type="GO" id="GO:0005524">
    <property type="term" value="F:ATP binding"/>
    <property type="evidence" value="ECO:0007669"/>
    <property type="project" value="UniProtKB-UniRule"/>
</dbReference>
<feature type="domain" description="ATP synthase F1 complex delta/epsilon subunit N-terminal" evidence="12">
    <location>
        <begin position="4"/>
        <end position="81"/>
    </location>
</feature>
<evidence type="ECO:0000256" key="8">
    <source>
        <dbReference type="ARBA" id="ARBA00023310"/>
    </source>
</evidence>
<dbReference type="GO" id="GO:0005886">
    <property type="term" value="C:plasma membrane"/>
    <property type="evidence" value="ECO:0007669"/>
    <property type="project" value="UniProtKB-SubCell"/>
</dbReference>
<dbReference type="EMBL" id="DVMR01000042">
    <property type="protein sequence ID" value="HIU43660.1"/>
    <property type="molecule type" value="Genomic_DNA"/>
</dbReference>
<evidence type="ECO:0000259" key="12">
    <source>
        <dbReference type="Pfam" id="PF02823"/>
    </source>
</evidence>
<dbReference type="Gene3D" id="1.20.5.440">
    <property type="entry name" value="ATP synthase delta/epsilon subunit, C-terminal domain"/>
    <property type="match status" value="1"/>
</dbReference>
<evidence type="ECO:0000256" key="5">
    <source>
        <dbReference type="ARBA" id="ARBA00023065"/>
    </source>
</evidence>
<dbReference type="InterPro" id="IPR020547">
    <property type="entry name" value="ATP_synth_F1_esu_C"/>
</dbReference>
<keyword evidence="6 9" id="KW-0472">Membrane</keyword>
<evidence type="ECO:0000256" key="4">
    <source>
        <dbReference type="ARBA" id="ARBA00022475"/>
    </source>
</evidence>
<evidence type="ECO:0000256" key="7">
    <source>
        <dbReference type="ARBA" id="ARBA00023196"/>
    </source>
</evidence>
<organism evidence="13 14">
    <name type="scientific">Candidatus Ventrousia excrementavium</name>
    <dbReference type="NCBI Taxonomy" id="2840961"/>
    <lineage>
        <taxon>Bacteria</taxon>
        <taxon>Bacillati</taxon>
        <taxon>Bacillota</taxon>
        <taxon>Clostridia</taxon>
        <taxon>Eubacteriales</taxon>
        <taxon>Clostridiaceae</taxon>
        <taxon>Clostridiaceae incertae sedis</taxon>
        <taxon>Candidatus Ventrousia</taxon>
    </lineage>
</organism>
<comment type="caution">
    <text evidence="13">The sequence shown here is derived from an EMBL/GenBank/DDBJ whole genome shotgun (WGS) entry which is preliminary data.</text>
</comment>
<keyword evidence="9" id="KW-0375">Hydrogen ion transport</keyword>
<reference evidence="13" key="1">
    <citation type="submission" date="2020-10" db="EMBL/GenBank/DDBJ databases">
        <authorList>
            <person name="Gilroy R."/>
        </authorList>
    </citation>
    <scope>NUCLEOTIDE SEQUENCE</scope>
    <source>
        <strain evidence="13">CHK191-8634</strain>
    </source>
</reference>
<dbReference type="InterPro" id="IPR036771">
    <property type="entry name" value="ATPsynth_dsu/esu_N"/>
</dbReference>
<sequence length="132" mass="14209">MAVFHLQIVTADGLCFDGEAESILVRTIDGDVCILARHIDYVTALGYGEARVTVDGKTRRAACMGGMLAVTGGRVRVVASAFEWREDIDVTRAQNALERAQTALAAAESKDEKGFASAAIKRAQVRLRVAQQ</sequence>
<feature type="domain" description="ATP synthase epsilon subunit C-terminal" evidence="11">
    <location>
        <begin position="86"/>
        <end position="131"/>
    </location>
</feature>
<dbReference type="PANTHER" id="PTHR13822">
    <property type="entry name" value="ATP SYNTHASE DELTA/EPSILON CHAIN"/>
    <property type="match status" value="1"/>
</dbReference>
<dbReference type="GO" id="GO:0012505">
    <property type="term" value="C:endomembrane system"/>
    <property type="evidence" value="ECO:0007669"/>
    <property type="project" value="UniProtKB-SubCell"/>
</dbReference>
<keyword evidence="8 9" id="KW-0066">ATP synthesis</keyword>
<reference evidence="13" key="2">
    <citation type="journal article" date="2021" name="PeerJ">
        <title>Extensive microbial diversity within the chicken gut microbiome revealed by metagenomics and culture.</title>
        <authorList>
            <person name="Gilroy R."/>
            <person name="Ravi A."/>
            <person name="Getino M."/>
            <person name="Pursley I."/>
            <person name="Horton D.L."/>
            <person name="Alikhan N.F."/>
            <person name="Baker D."/>
            <person name="Gharbi K."/>
            <person name="Hall N."/>
            <person name="Watson M."/>
            <person name="Adriaenssens E.M."/>
            <person name="Foster-Nyarko E."/>
            <person name="Jarju S."/>
            <person name="Secka A."/>
            <person name="Antonio M."/>
            <person name="Oren A."/>
            <person name="Chaudhuri R.R."/>
            <person name="La Ragione R."/>
            <person name="Hildebrand F."/>
            <person name="Pallen M.J."/>
        </authorList>
    </citation>
    <scope>NUCLEOTIDE SEQUENCE</scope>
    <source>
        <strain evidence="13">CHK191-8634</strain>
    </source>
</reference>
<accession>A0A9D1LL35</accession>
<dbReference type="CDD" id="cd12152">
    <property type="entry name" value="F1-ATPase_delta"/>
    <property type="match status" value="1"/>
</dbReference>
<keyword evidence="7 9" id="KW-0139">CF(1)</keyword>
<comment type="function">
    <text evidence="9">Produces ATP from ADP in the presence of a proton gradient across the membrane.</text>
</comment>
<evidence type="ECO:0000256" key="3">
    <source>
        <dbReference type="ARBA" id="ARBA00022448"/>
    </source>
</evidence>